<gene>
    <name evidence="2" type="ORF">CAUJ_LOCUS4061</name>
</gene>
<protein>
    <submittedName>
        <fullName evidence="2">Uncharacterized protein</fullName>
    </submittedName>
</protein>
<name>A0A8S1GYN1_9PELO</name>
<organism evidence="2 3">
    <name type="scientific">Caenorhabditis auriculariae</name>
    <dbReference type="NCBI Taxonomy" id="2777116"/>
    <lineage>
        <taxon>Eukaryota</taxon>
        <taxon>Metazoa</taxon>
        <taxon>Ecdysozoa</taxon>
        <taxon>Nematoda</taxon>
        <taxon>Chromadorea</taxon>
        <taxon>Rhabditida</taxon>
        <taxon>Rhabditina</taxon>
        <taxon>Rhabditomorpha</taxon>
        <taxon>Rhabditoidea</taxon>
        <taxon>Rhabditidae</taxon>
        <taxon>Peloderinae</taxon>
        <taxon>Caenorhabditis</taxon>
    </lineage>
</organism>
<dbReference type="EMBL" id="CAJGYM010000008">
    <property type="protein sequence ID" value="CAD6188142.1"/>
    <property type="molecule type" value="Genomic_DNA"/>
</dbReference>
<dbReference type="Proteomes" id="UP000835052">
    <property type="component" value="Unassembled WGS sequence"/>
</dbReference>
<feature type="compositionally biased region" description="Basic and acidic residues" evidence="1">
    <location>
        <begin position="1"/>
        <end position="18"/>
    </location>
</feature>
<sequence>MKERKGQLRDGKDSDWTLRKCRGKRDTLGGPQGTRNGRRRIGCRRANLQKSQSFTNETFLFIAVPFVPDFSSEISGAR</sequence>
<keyword evidence="3" id="KW-1185">Reference proteome</keyword>
<feature type="region of interest" description="Disordered" evidence="1">
    <location>
        <begin position="1"/>
        <end position="44"/>
    </location>
</feature>
<comment type="caution">
    <text evidence="2">The sequence shown here is derived from an EMBL/GenBank/DDBJ whole genome shotgun (WGS) entry which is preliminary data.</text>
</comment>
<reference evidence="2" key="1">
    <citation type="submission" date="2020-10" db="EMBL/GenBank/DDBJ databases">
        <authorList>
            <person name="Kikuchi T."/>
        </authorList>
    </citation>
    <scope>NUCLEOTIDE SEQUENCE</scope>
    <source>
        <strain evidence="2">NKZ352</strain>
    </source>
</reference>
<evidence type="ECO:0000313" key="2">
    <source>
        <dbReference type="EMBL" id="CAD6188142.1"/>
    </source>
</evidence>
<proteinExistence type="predicted"/>
<evidence type="ECO:0000256" key="1">
    <source>
        <dbReference type="SAM" id="MobiDB-lite"/>
    </source>
</evidence>
<evidence type="ECO:0000313" key="3">
    <source>
        <dbReference type="Proteomes" id="UP000835052"/>
    </source>
</evidence>
<dbReference type="AlphaFoldDB" id="A0A8S1GYN1"/>
<accession>A0A8S1GYN1</accession>